<feature type="signal peptide" evidence="1">
    <location>
        <begin position="1"/>
        <end position="26"/>
    </location>
</feature>
<dbReference type="Proteomes" id="UP001642483">
    <property type="component" value="Unassembled WGS sequence"/>
</dbReference>
<name>A0ABP0F1A5_CLALP</name>
<keyword evidence="1" id="KW-0732">Signal</keyword>
<feature type="chain" id="PRO_5046299922" description="Secreted protein" evidence="1">
    <location>
        <begin position="27"/>
        <end position="121"/>
    </location>
</feature>
<evidence type="ECO:0000256" key="1">
    <source>
        <dbReference type="SAM" id="SignalP"/>
    </source>
</evidence>
<dbReference type="EMBL" id="CAWYQH010000002">
    <property type="protein sequence ID" value="CAK8673216.1"/>
    <property type="molecule type" value="Genomic_DNA"/>
</dbReference>
<evidence type="ECO:0000313" key="3">
    <source>
        <dbReference type="Proteomes" id="UP001642483"/>
    </source>
</evidence>
<keyword evidence="3" id="KW-1185">Reference proteome</keyword>
<sequence length="121" mass="14158">MFSSKTCFRLILLLLICCVIISLCAGISGHKHKRRARQIRRRCNSRYRKVLRAILRNNEKCLKVFSQSGAKLFRKKCPRKAKLVLYQCKLLWIKRSNYQALGDEMVAWRNVSSENLKLNAS</sequence>
<evidence type="ECO:0000313" key="2">
    <source>
        <dbReference type="EMBL" id="CAK8673216.1"/>
    </source>
</evidence>
<gene>
    <name evidence="2" type="ORF">CVLEPA_LOCUS3029</name>
</gene>
<accession>A0ABP0F1A5</accession>
<comment type="caution">
    <text evidence="2">The sequence shown here is derived from an EMBL/GenBank/DDBJ whole genome shotgun (WGS) entry which is preliminary data.</text>
</comment>
<reference evidence="2 3" key="1">
    <citation type="submission" date="2024-02" db="EMBL/GenBank/DDBJ databases">
        <authorList>
            <person name="Daric V."/>
            <person name="Darras S."/>
        </authorList>
    </citation>
    <scope>NUCLEOTIDE SEQUENCE [LARGE SCALE GENOMIC DNA]</scope>
</reference>
<protein>
    <recommendedName>
        <fullName evidence="4">Secreted protein</fullName>
    </recommendedName>
</protein>
<organism evidence="2 3">
    <name type="scientific">Clavelina lepadiformis</name>
    <name type="common">Light-bulb sea squirt</name>
    <name type="synonym">Ascidia lepadiformis</name>
    <dbReference type="NCBI Taxonomy" id="159417"/>
    <lineage>
        <taxon>Eukaryota</taxon>
        <taxon>Metazoa</taxon>
        <taxon>Chordata</taxon>
        <taxon>Tunicata</taxon>
        <taxon>Ascidiacea</taxon>
        <taxon>Aplousobranchia</taxon>
        <taxon>Clavelinidae</taxon>
        <taxon>Clavelina</taxon>
    </lineage>
</organism>
<evidence type="ECO:0008006" key="4">
    <source>
        <dbReference type="Google" id="ProtNLM"/>
    </source>
</evidence>
<proteinExistence type="predicted"/>